<comment type="function">
    <text evidence="2">Catalyzes the gamma-elimination of phosphate from L-phosphohomoserine and the beta-addition of water to produce L-threonine.</text>
</comment>
<keyword evidence="16" id="KW-1185">Reference proteome</keyword>
<dbReference type="GO" id="GO:0030170">
    <property type="term" value="F:pyridoxal phosphate binding"/>
    <property type="evidence" value="ECO:0007669"/>
    <property type="project" value="InterPro"/>
</dbReference>
<dbReference type="GO" id="GO:0009088">
    <property type="term" value="P:threonine biosynthetic process"/>
    <property type="evidence" value="ECO:0007669"/>
    <property type="project" value="UniProtKB-UniRule"/>
</dbReference>
<evidence type="ECO:0000256" key="5">
    <source>
        <dbReference type="ARBA" id="ARBA00013028"/>
    </source>
</evidence>
<evidence type="ECO:0000256" key="3">
    <source>
        <dbReference type="ARBA" id="ARBA00004979"/>
    </source>
</evidence>
<evidence type="ECO:0000256" key="2">
    <source>
        <dbReference type="ARBA" id="ARBA00003648"/>
    </source>
</evidence>
<keyword evidence="7" id="KW-0028">Amino-acid biosynthesis</keyword>
<dbReference type="InterPro" id="IPR004450">
    <property type="entry name" value="Thr_synthase-like"/>
</dbReference>
<dbReference type="InterPro" id="IPR001926">
    <property type="entry name" value="TrpB-like_PALP"/>
</dbReference>
<dbReference type="EC" id="4.2.3.1" evidence="5 12"/>
<dbReference type="PROSITE" id="PS00165">
    <property type="entry name" value="DEHYDRATASE_SER_THR"/>
    <property type="match status" value="1"/>
</dbReference>
<evidence type="ECO:0000256" key="9">
    <source>
        <dbReference type="ARBA" id="ARBA00022898"/>
    </source>
</evidence>
<evidence type="ECO:0000259" key="14">
    <source>
        <dbReference type="Pfam" id="PF00291"/>
    </source>
</evidence>
<evidence type="ECO:0000256" key="12">
    <source>
        <dbReference type="NCBIfam" id="TIGR00260"/>
    </source>
</evidence>
<comment type="cofactor">
    <cofactor evidence="1 13">
        <name>pyridoxal 5'-phosphate</name>
        <dbReference type="ChEBI" id="CHEBI:597326"/>
    </cofactor>
</comment>
<evidence type="ECO:0000256" key="1">
    <source>
        <dbReference type="ARBA" id="ARBA00001933"/>
    </source>
</evidence>
<gene>
    <name evidence="15" type="ORF">SAMN02745158_03458</name>
</gene>
<evidence type="ECO:0000313" key="16">
    <source>
        <dbReference type="Proteomes" id="UP000184245"/>
    </source>
</evidence>
<dbReference type="GO" id="GO:0003941">
    <property type="term" value="F:L-serine ammonia-lyase activity"/>
    <property type="evidence" value="ECO:0007669"/>
    <property type="project" value="TreeGrafter"/>
</dbReference>
<dbReference type="STRING" id="1122155.SAMN02745158_03458"/>
<reference evidence="15 16" key="1">
    <citation type="submission" date="2016-11" db="EMBL/GenBank/DDBJ databases">
        <authorList>
            <person name="Jaros S."/>
            <person name="Januszkiewicz K."/>
            <person name="Wedrychowicz H."/>
        </authorList>
    </citation>
    <scope>NUCLEOTIDE SEQUENCE [LARGE SCALE GENOMIC DNA]</scope>
    <source>
        <strain evidence="15 16">DSM 17459</strain>
    </source>
</reference>
<evidence type="ECO:0000313" key="15">
    <source>
        <dbReference type="EMBL" id="SHF36647.1"/>
    </source>
</evidence>
<dbReference type="InterPro" id="IPR000634">
    <property type="entry name" value="Ser/Thr_deHydtase_PyrdxlP-BS"/>
</dbReference>
<dbReference type="PANTHER" id="PTHR48078">
    <property type="entry name" value="THREONINE DEHYDRATASE, MITOCHONDRIAL-RELATED"/>
    <property type="match status" value="1"/>
</dbReference>
<dbReference type="GO" id="GO:0009097">
    <property type="term" value="P:isoleucine biosynthetic process"/>
    <property type="evidence" value="ECO:0007669"/>
    <property type="project" value="TreeGrafter"/>
</dbReference>
<dbReference type="NCBIfam" id="TIGR00260">
    <property type="entry name" value="thrC"/>
    <property type="match status" value="1"/>
</dbReference>
<evidence type="ECO:0000256" key="6">
    <source>
        <dbReference type="ARBA" id="ARBA00018679"/>
    </source>
</evidence>
<dbReference type="Gene3D" id="3.40.50.1100">
    <property type="match status" value="2"/>
</dbReference>
<comment type="pathway">
    <text evidence="3">Amino-acid biosynthesis; L-threonine biosynthesis; L-threonine from L-aspartate: step 5/5.</text>
</comment>
<keyword evidence="9 13" id="KW-0663">Pyridoxal phosphate</keyword>
<evidence type="ECO:0000256" key="4">
    <source>
        <dbReference type="ARBA" id="ARBA00005517"/>
    </source>
</evidence>
<comment type="similarity">
    <text evidence="4">Belongs to the threonine synthase family.</text>
</comment>
<keyword evidence="10" id="KW-0456">Lyase</keyword>
<dbReference type="UniPathway" id="UPA00050">
    <property type="reaction ID" value="UER00065"/>
</dbReference>
<comment type="catalytic activity">
    <reaction evidence="11">
        <text>O-phospho-L-homoserine + H2O = L-threonine + phosphate</text>
        <dbReference type="Rhea" id="RHEA:10840"/>
        <dbReference type="ChEBI" id="CHEBI:15377"/>
        <dbReference type="ChEBI" id="CHEBI:43474"/>
        <dbReference type="ChEBI" id="CHEBI:57590"/>
        <dbReference type="ChEBI" id="CHEBI:57926"/>
        <dbReference type="EC" id="4.2.3.1"/>
    </reaction>
</comment>
<dbReference type="GO" id="GO:0004795">
    <property type="term" value="F:threonine synthase activity"/>
    <property type="evidence" value="ECO:0007669"/>
    <property type="project" value="UniProtKB-UniRule"/>
</dbReference>
<dbReference type="GO" id="GO:0004794">
    <property type="term" value="F:threonine deaminase activity"/>
    <property type="evidence" value="ECO:0007669"/>
    <property type="project" value="TreeGrafter"/>
</dbReference>
<dbReference type="SUPFAM" id="SSF53686">
    <property type="entry name" value="Tryptophan synthase beta subunit-like PLP-dependent enzymes"/>
    <property type="match status" value="1"/>
</dbReference>
<evidence type="ECO:0000256" key="11">
    <source>
        <dbReference type="ARBA" id="ARBA00049144"/>
    </source>
</evidence>
<feature type="modified residue" description="N6-(pyridoxal phosphate)lysine" evidence="13">
    <location>
        <position position="79"/>
    </location>
</feature>
<evidence type="ECO:0000256" key="8">
    <source>
        <dbReference type="ARBA" id="ARBA00022697"/>
    </source>
</evidence>
<sequence length="375" mass="40663">MRHKLICVKCNAVQEQKPAYACSKCGGILHFEPEESELPYPMMGEGNTPLIPLLRSAQELDLDKVYIKCEFMNPTGSFKDRGMAFALAHSRELGVEKIIVASAGNASASAAAYGSRAGMPVTAIVPASTSMEKVRQAAAYGAKVIRMKGNYSDSFQGAKAVAQDKKWYNLTTTYINPYVWAGYEGICRELTEQLDKPADWIMVPIGAGPFLGGIYHGFLKLKEEGVVEKIPRLIGVQSDCCYPIADAYFRQATDVKEWNMTRPTIASGLNDELKGYTQDGAYTLECIYKSQGRAVIVSDEEILEARALMGREGLYTEPAGAAGVAAAKKLRLEGVLHKSDVIISLATGSGLKSSIASGQQEPPTAETIEELLNLL</sequence>
<dbReference type="InterPro" id="IPR036052">
    <property type="entry name" value="TrpB-like_PALP_sf"/>
</dbReference>
<dbReference type="AlphaFoldDB" id="A0A1M5B2U2"/>
<dbReference type="OrthoDB" id="9778118at2"/>
<feature type="domain" description="Tryptophan synthase beta chain-like PALP" evidence="14">
    <location>
        <begin position="43"/>
        <end position="348"/>
    </location>
</feature>
<evidence type="ECO:0000256" key="10">
    <source>
        <dbReference type="ARBA" id="ARBA00023239"/>
    </source>
</evidence>
<dbReference type="GO" id="GO:0006567">
    <property type="term" value="P:L-threonine catabolic process"/>
    <property type="evidence" value="ECO:0007669"/>
    <property type="project" value="TreeGrafter"/>
</dbReference>
<evidence type="ECO:0000256" key="7">
    <source>
        <dbReference type="ARBA" id="ARBA00022605"/>
    </source>
</evidence>
<organism evidence="15 16">
    <name type="scientific">Lactonifactor longoviformis DSM 17459</name>
    <dbReference type="NCBI Taxonomy" id="1122155"/>
    <lineage>
        <taxon>Bacteria</taxon>
        <taxon>Bacillati</taxon>
        <taxon>Bacillota</taxon>
        <taxon>Clostridia</taxon>
        <taxon>Eubacteriales</taxon>
        <taxon>Clostridiaceae</taxon>
        <taxon>Lactonifactor</taxon>
    </lineage>
</organism>
<dbReference type="InterPro" id="IPR050147">
    <property type="entry name" value="Ser/Thr_Dehydratase"/>
</dbReference>
<dbReference type="Pfam" id="PF00291">
    <property type="entry name" value="PALP"/>
    <property type="match status" value="1"/>
</dbReference>
<dbReference type="EMBL" id="FQVI01000023">
    <property type="protein sequence ID" value="SHF36647.1"/>
    <property type="molecule type" value="Genomic_DNA"/>
</dbReference>
<keyword evidence="8" id="KW-0791">Threonine biosynthesis</keyword>
<accession>A0A1M5B2U2</accession>
<evidence type="ECO:0000256" key="13">
    <source>
        <dbReference type="PIRSR" id="PIRSR604450-51"/>
    </source>
</evidence>
<dbReference type="GO" id="GO:0006565">
    <property type="term" value="P:L-serine catabolic process"/>
    <property type="evidence" value="ECO:0007669"/>
    <property type="project" value="TreeGrafter"/>
</dbReference>
<protein>
    <recommendedName>
        <fullName evidence="6 12">Threonine synthase</fullName>
        <ecNumber evidence="5 12">4.2.3.1</ecNumber>
    </recommendedName>
</protein>
<dbReference type="RefSeq" id="WP_072853964.1">
    <property type="nucleotide sequence ID" value="NZ_FQVI01000023.1"/>
</dbReference>
<dbReference type="Proteomes" id="UP000184245">
    <property type="component" value="Unassembled WGS sequence"/>
</dbReference>
<proteinExistence type="inferred from homology"/>
<name>A0A1M5B2U2_9CLOT</name>
<dbReference type="PANTHER" id="PTHR48078:SF6">
    <property type="entry name" value="L-THREONINE DEHYDRATASE CATABOLIC TDCB"/>
    <property type="match status" value="1"/>
</dbReference>